<dbReference type="GO" id="GO:0010468">
    <property type="term" value="P:regulation of gene expression"/>
    <property type="evidence" value="ECO:0007669"/>
    <property type="project" value="UniProtKB-ARBA"/>
</dbReference>
<proteinExistence type="predicted"/>
<name>A0A9Q0MXB7_9DIPT</name>
<dbReference type="OrthoDB" id="70376at2759"/>
<gene>
    <name evidence="7" type="primary">Suds3</name>
    <name evidence="7" type="ORF">Bhyg_11042</name>
</gene>
<evidence type="ECO:0000256" key="3">
    <source>
        <dbReference type="ARBA" id="ARBA00023015"/>
    </source>
</evidence>
<dbReference type="EMBL" id="WJQU01000003">
    <property type="protein sequence ID" value="KAJ6638307.1"/>
    <property type="molecule type" value="Genomic_DNA"/>
</dbReference>
<reference evidence="7" key="1">
    <citation type="submission" date="2022-07" db="EMBL/GenBank/DDBJ databases">
        <authorList>
            <person name="Trinca V."/>
            <person name="Uliana J.V.C."/>
            <person name="Torres T.T."/>
            <person name="Ward R.J."/>
            <person name="Monesi N."/>
        </authorList>
    </citation>
    <scope>NUCLEOTIDE SEQUENCE</scope>
    <source>
        <strain evidence="7">HSMRA1968</strain>
        <tissue evidence="7">Whole embryos</tissue>
    </source>
</reference>
<dbReference type="GO" id="GO:0005654">
    <property type="term" value="C:nucleoplasm"/>
    <property type="evidence" value="ECO:0007669"/>
    <property type="project" value="UniProtKB-ARBA"/>
</dbReference>
<evidence type="ECO:0000256" key="5">
    <source>
        <dbReference type="ARBA" id="ARBA00023242"/>
    </source>
</evidence>
<evidence type="ECO:0000313" key="8">
    <source>
        <dbReference type="Proteomes" id="UP001151699"/>
    </source>
</evidence>
<sequence>MSYLNSPFYPDTLNEDFDSYDEEFEENESEDDVNNNSDTEEASESEFNTGSHHRNNAEPVEIKEQMYQDKLANLKRQLEELESNQHPEYLRRLKKLEYQCHERLCLNEIQRNYLTECVERDYILEKKAASKEYEEKKADLKENLLTDFDEKRKLIEAERHTMELMGDCMEVKPTVTRKLRRRPNEPIPVAAEKRRKPPSGQLVLLLDEKEIEQDLKMISRGKALTPVRPPSSNGMPGILQSPTYPMVETKIEDGKLLYERRWFHRGQPVYIEGKDIIKFAATISAIDQFSENVANFALESINQISNLNSSLLVEENAYIPSDPSGIFNIQGVLKDTHLAGLNSITKASTLVGSLTLSGLVNLEYRFIIETPVLTGRYNLSGFIGSPSLPFGGVGDFRITFVNPINISCSIGFSSINGFLQLGSYCFSTSSSINVTNAKLDFEGIEDHALLDPPLKVHVLEYVVDYVNTYTLSRAISDSIVRFVNSQLKEDFQSRKLMDIILSNNTIMSNLSHKSQRTFSQDDSVSSIVENRLSAFVEGSTKSLLYSIEEPFDLGTSFFADNFRNALFPSSGTVSELRLTGFSNLSALRCSSRVSQSRTEFTIMIEMLNVTLLGKYDITGSIVGETPVNASGEFSIQSEMGARYDLGLSFRNVNGHLALDWTFIQGFSFLSDTFGTSFPGLLDDVDLMPEIAKMIVDSVGRAVVCPRQSFCSHEFITRPMRLMFEEHLGKTFSVN</sequence>
<evidence type="ECO:0000256" key="2">
    <source>
        <dbReference type="ARBA" id="ARBA00022491"/>
    </source>
</evidence>
<dbReference type="Pfam" id="PF08598">
    <property type="entry name" value="Sds3"/>
    <property type="match status" value="1"/>
</dbReference>
<protein>
    <submittedName>
        <fullName evidence="7">Sin3 histone deacetylase corepressor complex component SDS3</fullName>
    </submittedName>
</protein>
<feature type="region of interest" description="Disordered" evidence="6">
    <location>
        <begin position="1"/>
        <end position="60"/>
    </location>
</feature>
<dbReference type="InterPro" id="IPR013907">
    <property type="entry name" value="Sds3"/>
</dbReference>
<keyword evidence="3" id="KW-0805">Transcription regulation</keyword>
<evidence type="ECO:0000256" key="1">
    <source>
        <dbReference type="ARBA" id="ARBA00004123"/>
    </source>
</evidence>
<keyword evidence="2" id="KW-0678">Repressor</keyword>
<dbReference type="AlphaFoldDB" id="A0A9Q0MXB7"/>
<organism evidence="7 8">
    <name type="scientific">Pseudolycoriella hygida</name>
    <dbReference type="NCBI Taxonomy" id="35572"/>
    <lineage>
        <taxon>Eukaryota</taxon>
        <taxon>Metazoa</taxon>
        <taxon>Ecdysozoa</taxon>
        <taxon>Arthropoda</taxon>
        <taxon>Hexapoda</taxon>
        <taxon>Insecta</taxon>
        <taxon>Pterygota</taxon>
        <taxon>Neoptera</taxon>
        <taxon>Endopterygota</taxon>
        <taxon>Diptera</taxon>
        <taxon>Nematocera</taxon>
        <taxon>Sciaroidea</taxon>
        <taxon>Sciaridae</taxon>
        <taxon>Pseudolycoriella</taxon>
    </lineage>
</organism>
<dbReference type="Proteomes" id="UP001151699">
    <property type="component" value="Chromosome X"/>
</dbReference>
<evidence type="ECO:0000256" key="4">
    <source>
        <dbReference type="ARBA" id="ARBA00023163"/>
    </source>
</evidence>
<comment type="subcellular location">
    <subcellularLocation>
        <location evidence="1">Nucleus</location>
    </subcellularLocation>
</comment>
<evidence type="ECO:0000313" key="7">
    <source>
        <dbReference type="EMBL" id="KAJ6638307.1"/>
    </source>
</evidence>
<accession>A0A9Q0MXB7</accession>
<dbReference type="PANTHER" id="PTHR21964">
    <property type="entry name" value="BREAST CANCER METASTASIS-SUPPRESSOR 1"/>
    <property type="match status" value="1"/>
</dbReference>
<keyword evidence="8" id="KW-1185">Reference proteome</keyword>
<keyword evidence="4" id="KW-0804">Transcription</keyword>
<keyword evidence="5" id="KW-0539">Nucleus</keyword>
<feature type="compositionally biased region" description="Acidic residues" evidence="6">
    <location>
        <begin position="13"/>
        <end position="44"/>
    </location>
</feature>
<evidence type="ECO:0000256" key="6">
    <source>
        <dbReference type="SAM" id="MobiDB-lite"/>
    </source>
</evidence>
<dbReference type="SMART" id="SM01401">
    <property type="entry name" value="Sds3"/>
    <property type="match status" value="1"/>
</dbReference>
<comment type="caution">
    <text evidence="7">The sequence shown here is derived from an EMBL/GenBank/DDBJ whole genome shotgun (WGS) entry which is preliminary data.</text>
</comment>